<reference evidence="7 8" key="1">
    <citation type="submission" date="2025-04" db="UniProtKB">
        <authorList>
            <consortium name="RefSeq"/>
        </authorList>
    </citation>
    <scope>IDENTIFICATION</scope>
    <source>
        <tissue evidence="7 8">Gonads</tissue>
    </source>
</reference>
<feature type="domain" description="Fibronectin type-III" evidence="5">
    <location>
        <begin position="692"/>
        <end position="785"/>
    </location>
</feature>
<dbReference type="PROSITE" id="PS51450">
    <property type="entry name" value="LRR"/>
    <property type="match status" value="4"/>
</dbReference>
<dbReference type="SUPFAM" id="SSF52047">
    <property type="entry name" value="RNI-like"/>
    <property type="match status" value="1"/>
</dbReference>
<feature type="signal peptide" evidence="4">
    <location>
        <begin position="1"/>
        <end position="39"/>
    </location>
</feature>
<gene>
    <name evidence="7 8 9 10 11 12" type="primary">LOC106178528</name>
</gene>
<evidence type="ECO:0000313" key="11">
    <source>
        <dbReference type="RefSeq" id="XP_013417228.1"/>
    </source>
</evidence>
<dbReference type="SUPFAM" id="SSF49265">
    <property type="entry name" value="Fibronectin type III"/>
    <property type="match status" value="1"/>
</dbReference>
<dbReference type="InterPro" id="IPR001611">
    <property type="entry name" value="Leu-rich_rpt"/>
</dbReference>
<dbReference type="PANTHER" id="PTHR45617:SF181">
    <property type="entry name" value="LP04042P"/>
    <property type="match status" value="1"/>
</dbReference>
<dbReference type="Pfam" id="PF13855">
    <property type="entry name" value="LRR_8"/>
    <property type="match status" value="3"/>
</dbReference>
<dbReference type="PROSITE" id="PS50853">
    <property type="entry name" value="FN3"/>
    <property type="match status" value="1"/>
</dbReference>
<sequence length="837" mass="94334">MNKIMQIQFLTTEPHASSMWRHVILLFYLTTLLSNTATASKCPVPEPCVCQKRVTDKGVEAWVINCQRKRISPFVPQLQLTSNNVVDVLDLSHNIITHVRNSPFMGLQLQKLDLSYNIELTLSGSAFTGLEDYIEEISIDHCGIQEIPQRTFQNLRKLQRLSMSYNCFHTISGNAFINTNLTLLSMTKNCIDTIDPLAFVSLENSLEHLYLSNNGIKLMPFGALSRLNNIKVLDLSGNKIKGVYFKQNLTHAGLKSLVSLSLDGNQITAIFVGTFQLLESLQHLNLDHNKITSISPMAFHGPRQLKHIYLHNNQIRTLPTTAFYGTETSLQHLSLGKNLLDCKVFDSLESLEVLQSLHLQSNLIDRVPKDGMGRYDKIVMTLNLANNKLDKLPRRFLATFKQLKELDLSQNNMSSIVFEPPGEHSYQLIKLKLTGMGLKALPAGLVHLVNLQELYVAHNLLASIPQSLWTSLSKLRKLDLSDNIFEQIPVEFLQNHQLLSEIKMSNNKLRAVPAYVFKNQSQLKTLALKGNEIQLLEPRSFYGLENSLTSLDINHNNLKQLPQCIFERLSKLSVFSYSHNPLQCDCGLAWLVAYPDTRARCVTQVGGRNRVRKVSSFIVHRCKYSDNASRCNSTTTTIMQSATVSPSKTFDTGPWKGFSLAPEEKSEQRREPNYPHKDASTVYLASPGAIVDSSKLSLQVLPHSSYSHLSWKVHGAYLAETQGYKITYRLFGEKEVRGYLLDGNTITQYNITGLTPGHHYLVCVTTRTRKPPSYHACEEVVTGSGSYGSLSGLAHHRYTFLYMCIALVVVCVALTAVLMVMCCKWRRKKKKDVLTKV</sequence>
<dbReference type="Proteomes" id="UP000085678">
    <property type="component" value="Unplaced"/>
</dbReference>
<dbReference type="RefSeq" id="XP_013417206.1">
    <property type="nucleotide sequence ID" value="XM_013561752.2"/>
</dbReference>
<evidence type="ECO:0000256" key="4">
    <source>
        <dbReference type="SAM" id="SignalP"/>
    </source>
</evidence>
<dbReference type="Gene3D" id="2.60.40.10">
    <property type="entry name" value="Immunoglobulins"/>
    <property type="match status" value="1"/>
</dbReference>
<feature type="transmembrane region" description="Helical" evidence="3">
    <location>
        <begin position="800"/>
        <end position="821"/>
    </location>
</feature>
<dbReference type="OrthoDB" id="676979at2759"/>
<evidence type="ECO:0000259" key="5">
    <source>
        <dbReference type="PROSITE" id="PS50853"/>
    </source>
</evidence>
<keyword evidence="3" id="KW-1133">Transmembrane helix</keyword>
<evidence type="ECO:0000313" key="7">
    <source>
        <dbReference type="RefSeq" id="XP_013417198.1"/>
    </source>
</evidence>
<dbReference type="RefSeq" id="XP_013417213.1">
    <property type="nucleotide sequence ID" value="XM_013561759.1"/>
</dbReference>
<keyword evidence="3" id="KW-0472">Membrane</keyword>
<dbReference type="PANTHER" id="PTHR45617">
    <property type="entry name" value="LEUCINE RICH REPEAT FAMILY PROTEIN"/>
    <property type="match status" value="1"/>
</dbReference>
<proteinExistence type="predicted"/>
<dbReference type="SMART" id="SM00364">
    <property type="entry name" value="LRR_BAC"/>
    <property type="match status" value="5"/>
</dbReference>
<dbReference type="Pfam" id="PF00041">
    <property type="entry name" value="fn3"/>
    <property type="match status" value="1"/>
</dbReference>
<dbReference type="Pfam" id="PF00560">
    <property type="entry name" value="LRR_1"/>
    <property type="match status" value="1"/>
</dbReference>
<keyword evidence="2" id="KW-0677">Repeat</keyword>
<organism evidence="6 9">
    <name type="scientific">Lingula anatina</name>
    <name type="common">Brachiopod</name>
    <name type="synonym">Lingula unguis</name>
    <dbReference type="NCBI Taxonomy" id="7574"/>
    <lineage>
        <taxon>Eukaryota</taxon>
        <taxon>Metazoa</taxon>
        <taxon>Spiralia</taxon>
        <taxon>Lophotrochozoa</taxon>
        <taxon>Brachiopoda</taxon>
        <taxon>Linguliformea</taxon>
        <taxon>Lingulata</taxon>
        <taxon>Lingulida</taxon>
        <taxon>Linguloidea</taxon>
        <taxon>Lingulidae</taxon>
        <taxon>Lingula</taxon>
    </lineage>
</organism>
<dbReference type="SMART" id="SM00369">
    <property type="entry name" value="LRR_TYP"/>
    <property type="match status" value="13"/>
</dbReference>
<dbReference type="InterPro" id="IPR013783">
    <property type="entry name" value="Ig-like_fold"/>
</dbReference>
<accession>A0A1S3K3K3</accession>
<dbReference type="KEGG" id="lak:106178528"/>
<dbReference type="RefSeq" id="XP_013417228.1">
    <property type="nucleotide sequence ID" value="XM_013561774.1"/>
</dbReference>
<dbReference type="RefSeq" id="XP_013417235.1">
    <property type="nucleotide sequence ID" value="XM_013561781.1"/>
</dbReference>
<dbReference type="InterPro" id="IPR036116">
    <property type="entry name" value="FN3_sf"/>
</dbReference>
<protein>
    <submittedName>
        <fullName evidence="7 8">Chaoptin</fullName>
    </submittedName>
</protein>
<keyword evidence="4" id="KW-0732">Signal</keyword>
<dbReference type="AlphaFoldDB" id="A0A1S3K3K3"/>
<keyword evidence="3" id="KW-0812">Transmembrane</keyword>
<dbReference type="InterPro" id="IPR032675">
    <property type="entry name" value="LRR_dom_sf"/>
</dbReference>
<dbReference type="GeneID" id="106178528"/>
<evidence type="ECO:0000256" key="2">
    <source>
        <dbReference type="ARBA" id="ARBA00022737"/>
    </source>
</evidence>
<dbReference type="OMA" id="RDMANIR"/>
<dbReference type="RefSeq" id="XP_013417220.1">
    <property type="nucleotide sequence ID" value="XM_013561766.1"/>
</dbReference>
<evidence type="ECO:0000313" key="8">
    <source>
        <dbReference type="RefSeq" id="XP_013417206.1"/>
    </source>
</evidence>
<dbReference type="Gene3D" id="3.80.10.10">
    <property type="entry name" value="Ribonuclease Inhibitor"/>
    <property type="match status" value="4"/>
</dbReference>
<dbReference type="SUPFAM" id="SSF52058">
    <property type="entry name" value="L domain-like"/>
    <property type="match status" value="1"/>
</dbReference>
<dbReference type="RefSeq" id="XP_013417198.1">
    <property type="nucleotide sequence ID" value="XM_013561744.1"/>
</dbReference>
<evidence type="ECO:0000256" key="1">
    <source>
        <dbReference type="ARBA" id="ARBA00022614"/>
    </source>
</evidence>
<evidence type="ECO:0000256" key="3">
    <source>
        <dbReference type="SAM" id="Phobius"/>
    </source>
</evidence>
<dbReference type="InterPro" id="IPR003961">
    <property type="entry name" value="FN3_dom"/>
</dbReference>
<dbReference type="CDD" id="cd00063">
    <property type="entry name" value="FN3"/>
    <property type="match status" value="1"/>
</dbReference>
<keyword evidence="6" id="KW-1185">Reference proteome</keyword>
<evidence type="ECO:0000313" key="9">
    <source>
        <dbReference type="RefSeq" id="XP_013417213.1"/>
    </source>
</evidence>
<dbReference type="SMART" id="SM00365">
    <property type="entry name" value="LRR_SD22"/>
    <property type="match status" value="6"/>
</dbReference>
<keyword evidence="1" id="KW-0433">Leucine-rich repeat</keyword>
<name>A0A1S3K3K3_LINAN</name>
<evidence type="ECO:0000313" key="6">
    <source>
        <dbReference type="Proteomes" id="UP000085678"/>
    </source>
</evidence>
<feature type="chain" id="PRO_5014545982" evidence="4">
    <location>
        <begin position="40"/>
        <end position="837"/>
    </location>
</feature>
<evidence type="ECO:0000313" key="10">
    <source>
        <dbReference type="RefSeq" id="XP_013417220.1"/>
    </source>
</evidence>
<dbReference type="STRING" id="7574.A0A1S3K3K3"/>
<evidence type="ECO:0000313" key="12">
    <source>
        <dbReference type="RefSeq" id="XP_013417235.1"/>
    </source>
</evidence>
<dbReference type="InterPro" id="IPR003591">
    <property type="entry name" value="Leu-rich_rpt_typical-subtyp"/>
</dbReference>
<dbReference type="FunFam" id="3.80.10.10:FF:001164">
    <property type="entry name" value="GH01279p"/>
    <property type="match status" value="1"/>
</dbReference>